<organism evidence="1 2">
    <name type="scientific">Sinorhizobium americanum</name>
    <dbReference type="NCBI Taxonomy" id="194963"/>
    <lineage>
        <taxon>Bacteria</taxon>
        <taxon>Pseudomonadati</taxon>
        <taxon>Pseudomonadota</taxon>
        <taxon>Alphaproteobacteria</taxon>
        <taxon>Hyphomicrobiales</taxon>
        <taxon>Rhizobiaceae</taxon>
        <taxon>Sinorhizobium/Ensifer group</taxon>
        <taxon>Sinorhizobium</taxon>
    </lineage>
</organism>
<dbReference type="OrthoDB" id="9072761at2"/>
<evidence type="ECO:0000313" key="2">
    <source>
        <dbReference type="Proteomes" id="UP000182306"/>
    </source>
</evidence>
<keyword evidence="1" id="KW-0413">Isomerase</keyword>
<dbReference type="Proteomes" id="UP000182306">
    <property type="component" value="Plasmid C"/>
</dbReference>
<dbReference type="SUPFAM" id="SSF51658">
    <property type="entry name" value="Xylose isomerase-like"/>
    <property type="match status" value="1"/>
</dbReference>
<dbReference type="PANTHER" id="PTHR12110:SF48">
    <property type="entry name" value="BLL3656 PROTEIN"/>
    <property type="match status" value="1"/>
</dbReference>
<proteinExistence type="predicted"/>
<dbReference type="Gene3D" id="3.20.20.150">
    <property type="entry name" value="Divalent-metal-dependent TIM barrel enzymes"/>
    <property type="match status" value="1"/>
</dbReference>
<name>A0A1L3LYY2_9HYPH</name>
<dbReference type="Pfam" id="PF01261">
    <property type="entry name" value="AP_endonuc_2"/>
    <property type="match status" value="1"/>
</dbReference>
<sequence>MKLSLAHLTVLDASPLELIDAAAAGGFDAAGLRIIPPMATDKIAEVIGNEPLIRQIIARMGATGISIWDIEAVWLTPDADIVSLIPALALGERLGAKHLLVVGHDPDFSRLTENFATLCEACARFGLEVALEIMSYVELRSLRQATRLLETARQDNAHLLIDTLHFFRSGARLSDLQDVDPSLIKYIHLSDAPLSSPPRDSLRAEGRGGRSYPGEGEFPLVELLNALPATIPIAVEAPNQKLAQLTVRERSQLAADATRRLIAKAAAARQG</sequence>
<dbReference type="KEGG" id="same:SAMCFNEI73_pC1519"/>
<dbReference type="InterPro" id="IPR050312">
    <property type="entry name" value="IolE/XylAMocC-like"/>
</dbReference>
<dbReference type="GO" id="GO:0016853">
    <property type="term" value="F:isomerase activity"/>
    <property type="evidence" value="ECO:0007669"/>
    <property type="project" value="UniProtKB-KW"/>
</dbReference>
<keyword evidence="1" id="KW-0614">Plasmid</keyword>
<reference evidence="1 2" key="1">
    <citation type="submission" date="2015-10" db="EMBL/GenBank/DDBJ databases">
        <title>Genomic differences between typical nodule nitrogen-fixing rhizobial strains and those coming from bean seeds.</title>
        <authorList>
            <person name="Peralta H."/>
            <person name="Aguilar-Vera A."/>
            <person name="Diaz R."/>
            <person name="Mora Y."/>
            <person name="Martinez-Batallar G."/>
            <person name="Salazar E."/>
            <person name="Vargas-Lagunas C."/>
            <person name="Encarnacion S."/>
            <person name="Girard L."/>
            <person name="Mora J."/>
        </authorList>
    </citation>
    <scope>NUCLEOTIDE SEQUENCE [LARGE SCALE GENOMIC DNA]</scope>
    <source>
        <strain evidence="1 2">CFNEI 73</strain>
        <plasmid evidence="1 2">C</plasmid>
    </source>
</reference>
<keyword evidence="2" id="KW-1185">Reference proteome</keyword>
<dbReference type="PANTHER" id="PTHR12110">
    <property type="entry name" value="HYDROXYPYRUVATE ISOMERASE"/>
    <property type="match status" value="1"/>
</dbReference>
<dbReference type="InterPro" id="IPR013022">
    <property type="entry name" value="Xyl_isomerase-like_TIM-brl"/>
</dbReference>
<dbReference type="InterPro" id="IPR036237">
    <property type="entry name" value="Xyl_isomerase-like_sf"/>
</dbReference>
<evidence type="ECO:0000313" key="1">
    <source>
        <dbReference type="EMBL" id="APG95223.1"/>
    </source>
</evidence>
<geneLocation type="plasmid" evidence="1 2">
    <name>C</name>
</geneLocation>
<accession>A0A1L3LYY2</accession>
<dbReference type="EMBL" id="CP013110">
    <property type="protein sequence ID" value="APG95223.1"/>
    <property type="molecule type" value="Genomic_DNA"/>
</dbReference>
<gene>
    <name evidence="1" type="ORF">SAMCFNEI73_pC1519</name>
</gene>
<protein>
    <submittedName>
        <fullName evidence="1">Sugar phosphate isomerase/epimerase</fullName>
    </submittedName>
</protein>
<dbReference type="AlphaFoldDB" id="A0A1L3LYY2"/>